<evidence type="ECO:0000256" key="1">
    <source>
        <dbReference type="ARBA" id="ARBA00022849"/>
    </source>
</evidence>
<evidence type="ECO:0000259" key="2">
    <source>
        <dbReference type="SMART" id="SM00226"/>
    </source>
</evidence>
<dbReference type="SMART" id="SM00226">
    <property type="entry name" value="LMWPc"/>
    <property type="match status" value="1"/>
</dbReference>
<keyword evidence="4" id="KW-1185">Reference proteome</keyword>
<dbReference type="RefSeq" id="WP_197550854.1">
    <property type="nucleotide sequence ID" value="NZ_CP063213.1"/>
</dbReference>
<dbReference type="Gene3D" id="3.40.50.2300">
    <property type="match status" value="1"/>
</dbReference>
<gene>
    <name evidence="3" type="ORF">INS88_07465</name>
</gene>
<feature type="domain" description="Phosphotyrosine protein phosphatase I" evidence="2">
    <location>
        <begin position="5"/>
        <end position="129"/>
    </location>
</feature>
<dbReference type="PANTHER" id="PTHR43428">
    <property type="entry name" value="ARSENATE REDUCTASE"/>
    <property type="match status" value="1"/>
</dbReference>
<dbReference type="Proteomes" id="UP000595053">
    <property type="component" value="Chromosome"/>
</dbReference>
<evidence type="ECO:0000313" key="4">
    <source>
        <dbReference type="Proteomes" id="UP000595053"/>
    </source>
</evidence>
<organism evidence="3 4">
    <name type="scientific">Trueperella pecoris</name>
    <dbReference type="NCBI Taxonomy" id="2733571"/>
    <lineage>
        <taxon>Bacteria</taxon>
        <taxon>Bacillati</taxon>
        <taxon>Actinomycetota</taxon>
        <taxon>Actinomycetes</taxon>
        <taxon>Actinomycetales</taxon>
        <taxon>Actinomycetaceae</taxon>
        <taxon>Trueperella</taxon>
    </lineage>
</organism>
<dbReference type="Pfam" id="PF01451">
    <property type="entry name" value="LMWPc"/>
    <property type="match status" value="1"/>
</dbReference>
<dbReference type="GO" id="GO:0046685">
    <property type="term" value="P:response to arsenic-containing substance"/>
    <property type="evidence" value="ECO:0007669"/>
    <property type="project" value="UniProtKB-KW"/>
</dbReference>
<dbReference type="AlphaFoldDB" id="A0A7M1QVD1"/>
<protein>
    <submittedName>
        <fullName evidence="3">Heat-shock protein HtpX</fullName>
    </submittedName>
</protein>
<dbReference type="InterPro" id="IPR023485">
    <property type="entry name" value="Ptyr_pPase"/>
</dbReference>
<evidence type="ECO:0000313" key="3">
    <source>
        <dbReference type="EMBL" id="QOR45117.1"/>
    </source>
</evidence>
<accession>A0A7M1QVD1</accession>
<accession>A0A8A5U696</accession>
<dbReference type="InterPro" id="IPR036196">
    <property type="entry name" value="Ptyr_pPase_sf"/>
</dbReference>
<reference evidence="3 4" key="1">
    <citation type="submission" date="2020-10" db="EMBL/GenBank/DDBJ databases">
        <title>Trueperella pecoris sp. nov. isolated from bovine and porcine specimens.</title>
        <authorList>
            <person name="Schoenecker L."/>
            <person name="Schnydrig P."/>
            <person name="Brodard I."/>
            <person name="Thomann A."/>
            <person name="Hemphill A."/>
            <person name="Rodriguez-Campos S."/>
            <person name="Perreten V."/>
            <person name="Jores J."/>
            <person name="Kittl S."/>
        </authorList>
    </citation>
    <scope>NUCLEOTIDE SEQUENCE [LARGE SCALE GENOMIC DNA]</scope>
    <source>
        <strain evidence="3 4">15A0121</strain>
    </source>
</reference>
<keyword evidence="1" id="KW-0059">Arsenical resistance</keyword>
<sequence length="132" mass="14364">MDSPVTILFACRKNAGRSQIAAAIAREKAGPHVRILSAGTDPADELHDVTIELLHEMGLEAESAPRRLEPEDVAASDWVITMGCGESCPIFPGTHYEDWPIEDPNGQPIDTVRAIRDDIAAHIDDLLTRIAN</sequence>
<dbReference type="PANTHER" id="PTHR43428:SF1">
    <property type="entry name" value="ARSENATE REDUCTASE"/>
    <property type="match status" value="1"/>
</dbReference>
<dbReference type="SUPFAM" id="SSF52788">
    <property type="entry name" value="Phosphotyrosine protein phosphatases I"/>
    <property type="match status" value="1"/>
</dbReference>
<dbReference type="EMBL" id="CP063213">
    <property type="protein sequence ID" value="QOR45117.1"/>
    <property type="molecule type" value="Genomic_DNA"/>
</dbReference>
<proteinExistence type="predicted"/>
<name>A0A7M1QVD1_9ACTO</name>